<keyword evidence="1" id="KW-0812">Transmembrane</keyword>
<proteinExistence type="predicted"/>
<protein>
    <submittedName>
        <fullName evidence="2">Uncharacterized protein</fullName>
    </submittedName>
</protein>
<dbReference type="Proteomes" id="UP000053477">
    <property type="component" value="Unassembled WGS sequence"/>
</dbReference>
<keyword evidence="1" id="KW-1133">Transmembrane helix</keyword>
<evidence type="ECO:0000313" key="3">
    <source>
        <dbReference type="Proteomes" id="UP000053477"/>
    </source>
</evidence>
<name>A0A0H2RNF8_9AGAM</name>
<keyword evidence="1" id="KW-0472">Membrane</keyword>
<keyword evidence="3" id="KW-1185">Reference proteome</keyword>
<reference evidence="2 3" key="1">
    <citation type="submission" date="2015-04" db="EMBL/GenBank/DDBJ databases">
        <title>Complete genome sequence of Schizopora paradoxa KUC8140, a cosmopolitan wood degrader in East Asia.</title>
        <authorList>
            <consortium name="DOE Joint Genome Institute"/>
            <person name="Min B."/>
            <person name="Park H."/>
            <person name="Jang Y."/>
            <person name="Kim J.-J."/>
            <person name="Kim K.H."/>
            <person name="Pangilinan J."/>
            <person name="Lipzen A."/>
            <person name="Riley R."/>
            <person name="Grigoriev I.V."/>
            <person name="Spatafora J.W."/>
            <person name="Choi I.-G."/>
        </authorList>
    </citation>
    <scope>NUCLEOTIDE SEQUENCE [LARGE SCALE GENOMIC DNA]</scope>
    <source>
        <strain evidence="2 3">KUC8140</strain>
    </source>
</reference>
<dbReference type="EMBL" id="KQ086211">
    <property type="protein sequence ID" value="KLO06391.1"/>
    <property type="molecule type" value="Genomic_DNA"/>
</dbReference>
<evidence type="ECO:0000313" key="2">
    <source>
        <dbReference type="EMBL" id="KLO06391.1"/>
    </source>
</evidence>
<evidence type="ECO:0000256" key="1">
    <source>
        <dbReference type="SAM" id="Phobius"/>
    </source>
</evidence>
<feature type="transmembrane region" description="Helical" evidence="1">
    <location>
        <begin position="55"/>
        <end position="77"/>
    </location>
</feature>
<organism evidence="2 3">
    <name type="scientific">Schizopora paradoxa</name>
    <dbReference type="NCBI Taxonomy" id="27342"/>
    <lineage>
        <taxon>Eukaryota</taxon>
        <taxon>Fungi</taxon>
        <taxon>Dikarya</taxon>
        <taxon>Basidiomycota</taxon>
        <taxon>Agaricomycotina</taxon>
        <taxon>Agaricomycetes</taxon>
        <taxon>Hymenochaetales</taxon>
        <taxon>Schizoporaceae</taxon>
        <taxon>Schizopora</taxon>
    </lineage>
</organism>
<gene>
    <name evidence="2" type="ORF">SCHPADRAFT_895479</name>
</gene>
<dbReference type="AlphaFoldDB" id="A0A0H2RNF8"/>
<dbReference type="InParanoid" id="A0A0H2RNF8"/>
<dbReference type="OrthoDB" id="3198553at2759"/>
<accession>A0A0H2RNF8</accession>
<sequence>MDVDLLLQLTLKGPRKPRKLIKSVVKRLLIPAHCTSSFKLFHPFRKPTIRKQGLALAYIAQMLFVTAIATASSQILWRNLRLRWHSISEIDALMKTRFNPFTFSAFPAAKAPIALSSSASRFKGVFRPITREFDVVVDGQQCFRSVSDFTTPIGTELSTGMFLPPLNLCDGNDGVQCSYELHLRLVQLQRLQLVAQSLSFCTKVFQWIKEVGARRNRELQGFYAERFVNCLPVNRHDHVATCVPPTMVPHPTPFEAPRQFHLIGTALAEAHFHKSPKPDVREVSSQKCVSTPSLRVIKPSPAFGITSCGFKFTPDGQRNRTVVISATPGNTVKSAMETLDLVGVNSAPPTAKQSYGDLIIRIQNPDLKLFSRKIDTSYSSPFFHKSVKTRSHVKTKVVAENVSLPRSVVRYGRLWTLEQQACQDPIGPLIMRIDVSRRKSEIAKICPTPFGQNLSGFREGSRPEPKFVRKSLPA</sequence>